<feature type="compositionally biased region" description="Basic residues" evidence="2">
    <location>
        <begin position="273"/>
        <end position="291"/>
    </location>
</feature>
<dbReference type="InterPro" id="IPR036612">
    <property type="entry name" value="KH_dom_type_1_sf"/>
</dbReference>
<sequence length="387" mass="42992">AFKALAEHFISQGMHVDYPQQTRGRGTKEVDTGKPFIPIRLLMPHKTCGAIIGQKSETLINTRVNCAARRVYVYRERISESRERVVEVVGTPGSIARVMEVLGGQVSRTLNGDQQESELYTPERDGLRKFLSKQGVPRSRVSLEPIKGGEKNGSAGGSRKGASRKRSRSRSVSSSDESDASGRSQSRGRGRHARSSRRSRRSRSRSYSRSRSRSPGAKSHRSSRRSRRSRHRGHEKKSSRGHRNRSRSRSSGRSSASDSRSRSRSRSSSYSRSRSHSRSRSRSRSKSRRKTGSGNRRAADSHRRRRSSRAKDRRQSTGDKDDLVHEASDAEMYDANVGDQGADSGGERAMRTSGWENGDLSVDAWAVTNDEASDKMSGGALKDGGSW</sequence>
<dbReference type="EMBL" id="JANBOH010000283">
    <property type="protein sequence ID" value="KAJ1643185.1"/>
    <property type="molecule type" value="Genomic_DNA"/>
</dbReference>
<dbReference type="GO" id="GO:0003723">
    <property type="term" value="F:RNA binding"/>
    <property type="evidence" value="ECO:0007669"/>
    <property type="project" value="UniProtKB-UniRule"/>
</dbReference>
<feature type="compositionally biased region" description="Basic residues" evidence="2">
    <location>
        <begin position="186"/>
        <end position="250"/>
    </location>
</feature>
<feature type="compositionally biased region" description="Basic and acidic residues" evidence="2">
    <location>
        <begin position="309"/>
        <end position="328"/>
    </location>
</feature>
<dbReference type="Gene3D" id="3.30.1370.10">
    <property type="entry name" value="K Homology domain, type 1"/>
    <property type="match status" value="1"/>
</dbReference>
<evidence type="ECO:0008006" key="5">
    <source>
        <dbReference type="Google" id="ProtNLM"/>
    </source>
</evidence>
<reference evidence="3" key="1">
    <citation type="submission" date="2022-07" db="EMBL/GenBank/DDBJ databases">
        <title>Phylogenomic reconstructions and comparative analyses of Kickxellomycotina fungi.</title>
        <authorList>
            <person name="Reynolds N.K."/>
            <person name="Stajich J.E."/>
            <person name="Barry K."/>
            <person name="Grigoriev I.V."/>
            <person name="Crous P."/>
            <person name="Smith M.E."/>
        </authorList>
    </citation>
    <scope>NUCLEOTIDE SEQUENCE</scope>
    <source>
        <strain evidence="3">NBRC 105413</strain>
    </source>
</reference>
<name>A0A9W8CIG4_9FUNG</name>
<dbReference type="PROSITE" id="PS50084">
    <property type="entry name" value="KH_TYPE_1"/>
    <property type="match status" value="1"/>
</dbReference>
<feature type="non-terminal residue" evidence="3">
    <location>
        <position position="1"/>
    </location>
</feature>
<dbReference type="AlphaFoldDB" id="A0A9W8CIG4"/>
<dbReference type="Proteomes" id="UP001145021">
    <property type="component" value="Unassembled WGS sequence"/>
</dbReference>
<evidence type="ECO:0000256" key="2">
    <source>
        <dbReference type="SAM" id="MobiDB-lite"/>
    </source>
</evidence>
<feature type="region of interest" description="Disordered" evidence="2">
    <location>
        <begin position="132"/>
        <end position="359"/>
    </location>
</feature>
<evidence type="ECO:0000256" key="1">
    <source>
        <dbReference type="PROSITE-ProRule" id="PRU00117"/>
    </source>
</evidence>
<organism evidence="3 4">
    <name type="scientific">Coemansia asiatica</name>
    <dbReference type="NCBI Taxonomy" id="1052880"/>
    <lineage>
        <taxon>Eukaryota</taxon>
        <taxon>Fungi</taxon>
        <taxon>Fungi incertae sedis</taxon>
        <taxon>Zoopagomycota</taxon>
        <taxon>Kickxellomycotina</taxon>
        <taxon>Kickxellomycetes</taxon>
        <taxon>Kickxellales</taxon>
        <taxon>Kickxellaceae</taxon>
        <taxon>Coemansia</taxon>
    </lineage>
</organism>
<feature type="compositionally biased region" description="Low complexity" evidence="2">
    <location>
        <begin position="170"/>
        <end position="185"/>
    </location>
</feature>
<protein>
    <recommendedName>
        <fullName evidence="5">K Homology domain-containing protein</fullName>
    </recommendedName>
</protein>
<accession>A0A9W8CIG4</accession>
<evidence type="ECO:0000313" key="3">
    <source>
        <dbReference type="EMBL" id="KAJ1643185.1"/>
    </source>
</evidence>
<proteinExistence type="predicted"/>
<keyword evidence="1" id="KW-0694">RNA-binding</keyword>
<evidence type="ECO:0000313" key="4">
    <source>
        <dbReference type="Proteomes" id="UP001145021"/>
    </source>
</evidence>
<comment type="caution">
    <text evidence="3">The sequence shown here is derived from an EMBL/GenBank/DDBJ whole genome shotgun (WGS) entry which is preliminary data.</text>
</comment>
<dbReference type="PROSITE" id="PS50096">
    <property type="entry name" value="IQ"/>
    <property type="match status" value="1"/>
</dbReference>
<keyword evidence="4" id="KW-1185">Reference proteome</keyword>
<gene>
    <name evidence="3" type="ORF">LPJ64_005013</name>
</gene>